<sequence length="197" mass="21306">MSASTPPLPASTSPFLGSFREVLRALERTPGFALLPVEIPGPDVARALGDFLIREGRRALVIAPRDRDATWEDLVAALTRAEPEPRGVVLLVGSDTPPPAAREGLRRLNQHQRRDTLSSRLGCPLLWCGPPGFLSLCREEAPDLWAIRAAELRVVEEPAPDALRAVADALDPARPGGATEPPAELLLRQATAERRRG</sequence>
<evidence type="ECO:0000313" key="3">
    <source>
        <dbReference type="Proteomes" id="UP000075260"/>
    </source>
</evidence>
<comment type="caution">
    <text evidence="2">The sequence shown here is derived from an EMBL/GenBank/DDBJ whole genome shotgun (WGS) entry which is preliminary data.</text>
</comment>
<dbReference type="OrthoDB" id="9818923at2"/>
<protein>
    <submittedName>
        <fullName evidence="2">Uncharacterized protein</fullName>
    </submittedName>
</protein>
<dbReference type="AlphaFoldDB" id="A0A150QXM0"/>
<organism evidence="2 3">
    <name type="scientific">Sorangium cellulosum</name>
    <name type="common">Polyangium cellulosum</name>
    <dbReference type="NCBI Taxonomy" id="56"/>
    <lineage>
        <taxon>Bacteria</taxon>
        <taxon>Pseudomonadati</taxon>
        <taxon>Myxococcota</taxon>
        <taxon>Polyangia</taxon>
        <taxon>Polyangiales</taxon>
        <taxon>Polyangiaceae</taxon>
        <taxon>Sorangium</taxon>
    </lineage>
</organism>
<accession>A0A150QXM0</accession>
<evidence type="ECO:0000256" key="1">
    <source>
        <dbReference type="SAM" id="MobiDB-lite"/>
    </source>
</evidence>
<feature type="non-terminal residue" evidence="2">
    <location>
        <position position="197"/>
    </location>
</feature>
<name>A0A150QXM0_SORCE</name>
<proteinExistence type="predicted"/>
<dbReference type="EMBL" id="JEMA01000251">
    <property type="protein sequence ID" value="KYF72631.1"/>
    <property type="molecule type" value="Genomic_DNA"/>
</dbReference>
<evidence type="ECO:0000313" key="2">
    <source>
        <dbReference type="EMBL" id="KYF72631.1"/>
    </source>
</evidence>
<gene>
    <name evidence="2" type="ORF">BE15_06480</name>
</gene>
<dbReference type="Proteomes" id="UP000075260">
    <property type="component" value="Unassembled WGS sequence"/>
</dbReference>
<reference evidence="2 3" key="1">
    <citation type="submission" date="2014-02" db="EMBL/GenBank/DDBJ databases">
        <title>The small core and large imbalanced accessory genome model reveals a collaborative survival strategy of Sorangium cellulosum strains in nature.</title>
        <authorList>
            <person name="Han K."/>
            <person name="Peng R."/>
            <person name="Blom J."/>
            <person name="Li Y.-Z."/>
        </authorList>
    </citation>
    <scope>NUCLEOTIDE SEQUENCE [LARGE SCALE GENOMIC DNA]</scope>
    <source>
        <strain evidence="2 3">So0008-312</strain>
    </source>
</reference>
<dbReference type="RefSeq" id="WP_155798070.1">
    <property type="nucleotide sequence ID" value="NZ_JEMA01000251.1"/>
</dbReference>
<feature type="region of interest" description="Disordered" evidence="1">
    <location>
        <begin position="171"/>
        <end position="197"/>
    </location>
</feature>